<evidence type="ECO:0000256" key="1">
    <source>
        <dbReference type="ARBA" id="ARBA00022741"/>
    </source>
</evidence>
<dbReference type="Gene3D" id="3.30.70.860">
    <property type="match status" value="1"/>
</dbReference>
<dbReference type="NCBIfam" id="NF003819">
    <property type="entry name" value="PRK05412.1"/>
    <property type="match status" value="1"/>
</dbReference>
<comment type="function">
    <text evidence="3">Nucleotide-binding protein.</text>
</comment>
<dbReference type="PANTHER" id="PTHR30476">
    <property type="entry name" value="UPF0234 PROTEIN YAJQ"/>
    <property type="match status" value="1"/>
</dbReference>
<dbReference type="SUPFAM" id="SSF89963">
    <property type="entry name" value="YajQ-like"/>
    <property type="match status" value="2"/>
</dbReference>
<protein>
    <recommendedName>
        <fullName evidence="3">Nucleotide-binding protein H9889_09800</fullName>
    </recommendedName>
</protein>
<organism evidence="4 5">
    <name type="scientific">Candidatus Ignatzschineria merdigallinarum</name>
    <dbReference type="NCBI Taxonomy" id="2838621"/>
    <lineage>
        <taxon>Bacteria</taxon>
        <taxon>Pseudomonadati</taxon>
        <taxon>Pseudomonadota</taxon>
        <taxon>Gammaproteobacteria</taxon>
        <taxon>Cardiobacteriales</taxon>
        <taxon>Ignatzschineriaceae</taxon>
        <taxon>Ignatzschineria</taxon>
    </lineage>
</organism>
<dbReference type="GO" id="GO:0000166">
    <property type="term" value="F:nucleotide binding"/>
    <property type="evidence" value="ECO:0007669"/>
    <property type="project" value="UniProtKB-UniRule"/>
</dbReference>
<reference evidence="4" key="1">
    <citation type="journal article" date="2021" name="PeerJ">
        <title>Extensive microbial diversity within the chicken gut microbiome revealed by metagenomics and culture.</title>
        <authorList>
            <person name="Gilroy R."/>
            <person name="Ravi A."/>
            <person name="Getino M."/>
            <person name="Pursley I."/>
            <person name="Horton D.L."/>
            <person name="Alikhan N.F."/>
            <person name="Baker D."/>
            <person name="Gharbi K."/>
            <person name="Hall N."/>
            <person name="Watson M."/>
            <person name="Adriaenssens E.M."/>
            <person name="Foster-Nyarko E."/>
            <person name="Jarju S."/>
            <person name="Secka A."/>
            <person name="Antonio M."/>
            <person name="Oren A."/>
            <person name="Chaudhuri R.R."/>
            <person name="La Ragione R."/>
            <person name="Hildebrand F."/>
            <person name="Pallen M.J."/>
        </authorList>
    </citation>
    <scope>NUCLEOTIDE SEQUENCE</scope>
    <source>
        <strain evidence="4">CHK160-9182</strain>
    </source>
</reference>
<dbReference type="HAMAP" id="MF_00632">
    <property type="entry name" value="UPF0234"/>
    <property type="match status" value="1"/>
</dbReference>
<dbReference type="InterPro" id="IPR036183">
    <property type="entry name" value="YajQ-like_sf"/>
</dbReference>
<evidence type="ECO:0000256" key="2">
    <source>
        <dbReference type="ARBA" id="ARBA00093450"/>
    </source>
</evidence>
<name>A0A9D1Q6B4_9GAMM</name>
<dbReference type="Proteomes" id="UP000823934">
    <property type="component" value="Unassembled WGS sequence"/>
</dbReference>
<dbReference type="InterPro" id="IPR007551">
    <property type="entry name" value="YajQ/Smlt4090-like"/>
</dbReference>
<dbReference type="InterPro" id="IPR035570">
    <property type="entry name" value="UPF0234_N"/>
</dbReference>
<reference evidence="4" key="2">
    <citation type="submission" date="2021-04" db="EMBL/GenBank/DDBJ databases">
        <authorList>
            <person name="Gilroy R."/>
        </authorList>
    </citation>
    <scope>NUCLEOTIDE SEQUENCE</scope>
    <source>
        <strain evidence="4">CHK160-9182</strain>
    </source>
</reference>
<dbReference type="GO" id="GO:0005829">
    <property type="term" value="C:cytosol"/>
    <property type="evidence" value="ECO:0007669"/>
    <property type="project" value="TreeGrafter"/>
</dbReference>
<evidence type="ECO:0000313" key="5">
    <source>
        <dbReference type="Proteomes" id="UP000823934"/>
    </source>
</evidence>
<dbReference type="AlphaFoldDB" id="A0A9D1Q6B4"/>
<dbReference type="Pfam" id="PF04461">
    <property type="entry name" value="YajQ"/>
    <property type="match status" value="1"/>
</dbReference>
<accession>A0A9D1Q6B4</accession>
<gene>
    <name evidence="4" type="ORF">H9889_09800</name>
</gene>
<comment type="caution">
    <text evidence="4">The sequence shown here is derived from an EMBL/GenBank/DDBJ whole genome shotgun (WGS) entry which is preliminary data.</text>
</comment>
<dbReference type="InterPro" id="IPR035571">
    <property type="entry name" value="UPF0234-like_C"/>
</dbReference>
<dbReference type="PANTHER" id="PTHR30476:SF0">
    <property type="entry name" value="UPF0234 PROTEIN YAJQ"/>
    <property type="match status" value="1"/>
</dbReference>
<sequence>MPSFDIVMEPDMVEVRNAMDQAVKEIDTRFDFKGTGAKCELVDKSIVLHGDSDFQLEQVQSVVTSKMTRRNVDIRFLDLTAKPEKVGGNLLKQTIVIKCGLETDQAKKIVKTIKDEKMKVQASIQGDSVRVSGKKRDDLQEAIAILRDKVKDLPLAFNNFRD</sequence>
<dbReference type="EMBL" id="DXHP01000210">
    <property type="protein sequence ID" value="HIW07600.1"/>
    <property type="molecule type" value="Genomic_DNA"/>
</dbReference>
<comment type="similarity">
    <text evidence="2 3">Belongs to the YajQ family.</text>
</comment>
<dbReference type="Gene3D" id="3.30.70.990">
    <property type="entry name" value="YajQ-like, domain 2"/>
    <property type="match status" value="1"/>
</dbReference>
<evidence type="ECO:0000256" key="3">
    <source>
        <dbReference type="HAMAP-Rule" id="MF_00632"/>
    </source>
</evidence>
<evidence type="ECO:0000313" key="4">
    <source>
        <dbReference type="EMBL" id="HIW07600.1"/>
    </source>
</evidence>
<proteinExistence type="inferred from homology"/>
<dbReference type="CDD" id="cd11740">
    <property type="entry name" value="YajQ_like"/>
    <property type="match status" value="1"/>
</dbReference>
<keyword evidence="1 3" id="KW-0547">Nucleotide-binding</keyword>